<name>A0AAD7D718_MYCRO</name>
<dbReference type="Proteomes" id="UP001221757">
    <property type="component" value="Unassembled WGS sequence"/>
</dbReference>
<feature type="signal peptide" evidence="1">
    <location>
        <begin position="1"/>
        <end position="21"/>
    </location>
</feature>
<accession>A0AAD7D718</accession>
<evidence type="ECO:0000313" key="3">
    <source>
        <dbReference type="Proteomes" id="UP001221757"/>
    </source>
</evidence>
<dbReference type="AlphaFoldDB" id="A0AAD7D718"/>
<comment type="caution">
    <text evidence="2">The sequence shown here is derived from an EMBL/GenBank/DDBJ whole genome shotgun (WGS) entry which is preliminary data.</text>
</comment>
<feature type="chain" id="PRO_5041954800" evidence="1">
    <location>
        <begin position="22"/>
        <end position="370"/>
    </location>
</feature>
<gene>
    <name evidence="2" type="ORF">B0H17DRAFT_1139802</name>
</gene>
<reference evidence="2" key="1">
    <citation type="submission" date="2023-03" db="EMBL/GenBank/DDBJ databases">
        <title>Massive genome expansion in bonnet fungi (Mycena s.s.) driven by repeated elements and novel gene families across ecological guilds.</title>
        <authorList>
            <consortium name="Lawrence Berkeley National Laboratory"/>
            <person name="Harder C.B."/>
            <person name="Miyauchi S."/>
            <person name="Viragh M."/>
            <person name="Kuo A."/>
            <person name="Thoen E."/>
            <person name="Andreopoulos B."/>
            <person name="Lu D."/>
            <person name="Skrede I."/>
            <person name="Drula E."/>
            <person name="Henrissat B."/>
            <person name="Morin E."/>
            <person name="Kohler A."/>
            <person name="Barry K."/>
            <person name="LaButti K."/>
            <person name="Morin E."/>
            <person name="Salamov A."/>
            <person name="Lipzen A."/>
            <person name="Mereny Z."/>
            <person name="Hegedus B."/>
            <person name="Baldrian P."/>
            <person name="Stursova M."/>
            <person name="Weitz H."/>
            <person name="Taylor A."/>
            <person name="Grigoriev I.V."/>
            <person name="Nagy L.G."/>
            <person name="Martin F."/>
            <person name="Kauserud H."/>
        </authorList>
    </citation>
    <scope>NUCLEOTIDE SEQUENCE</scope>
    <source>
        <strain evidence="2">CBHHK067</strain>
    </source>
</reference>
<dbReference type="EMBL" id="JARKIE010000141">
    <property type="protein sequence ID" value="KAJ7677155.1"/>
    <property type="molecule type" value="Genomic_DNA"/>
</dbReference>
<evidence type="ECO:0000313" key="2">
    <source>
        <dbReference type="EMBL" id="KAJ7677155.1"/>
    </source>
</evidence>
<sequence length="370" mass="40374">MCASIIALVVLGLSGSPCGESEAKISVLAFDTSPAALWATAATLRVSRELKHVAREGVQVVLHAVRTRAMKRSRQPRRHVVILKCESIDLSTTVVCKEGLTLEIESHVVDDITKTGEIFHDPANHAAILIRCKVVVNLPNDAGALATAAQGFRKLAINSNVWWTNASISLSMHGEFTAGSIKGHKLFESPLQTEVWLRRDGELDWTHHGSTLMLMGNDSAMMGNDPKEMVVRAHQANKDNVGRDHAISLSVSLLSLPPTVPRSHLPLLQASQDMAQIFNQAFLPHYESSQAPGPNPQHALKSQASRSVLKCKIFKPGSFEDRGSTRTSCQANLKPLRLLLSMSIQAPSKLPFKLLHNVYILSVGPYTRAT</sequence>
<keyword evidence="1" id="KW-0732">Signal</keyword>
<proteinExistence type="predicted"/>
<evidence type="ECO:0000256" key="1">
    <source>
        <dbReference type="SAM" id="SignalP"/>
    </source>
</evidence>
<protein>
    <submittedName>
        <fullName evidence="2">Uncharacterized protein</fullName>
    </submittedName>
</protein>
<keyword evidence="3" id="KW-1185">Reference proteome</keyword>
<organism evidence="2 3">
    <name type="scientific">Mycena rosella</name>
    <name type="common">Pink bonnet</name>
    <name type="synonym">Agaricus rosellus</name>
    <dbReference type="NCBI Taxonomy" id="1033263"/>
    <lineage>
        <taxon>Eukaryota</taxon>
        <taxon>Fungi</taxon>
        <taxon>Dikarya</taxon>
        <taxon>Basidiomycota</taxon>
        <taxon>Agaricomycotina</taxon>
        <taxon>Agaricomycetes</taxon>
        <taxon>Agaricomycetidae</taxon>
        <taxon>Agaricales</taxon>
        <taxon>Marasmiineae</taxon>
        <taxon>Mycenaceae</taxon>
        <taxon>Mycena</taxon>
    </lineage>
</organism>